<organism evidence="1 2">
    <name type="scientific">Nonomuraea jiangxiensis</name>
    <dbReference type="NCBI Taxonomy" id="633440"/>
    <lineage>
        <taxon>Bacteria</taxon>
        <taxon>Bacillati</taxon>
        <taxon>Actinomycetota</taxon>
        <taxon>Actinomycetes</taxon>
        <taxon>Streptosporangiales</taxon>
        <taxon>Streptosporangiaceae</taxon>
        <taxon>Nonomuraea</taxon>
    </lineage>
</organism>
<dbReference type="Proteomes" id="UP000199202">
    <property type="component" value="Unassembled WGS sequence"/>
</dbReference>
<gene>
    <name evidence="1" type="ORF">SAMN05421869_13548</name>
</gene>
<name>A0A1G9Q4H0_9ACTN</name>
<reference evidence="1 2" key="1">
    <citation type="submission" date="2016-10" db="EMBL/GenBank/DDBJ databases">
        <authorList>
            <person name="de Groot N.N."/>
        </authorList>
    </citation>
    <scope>NUCLEOTIDE SEQUENCE [LARGE SCALE GENOMIC DNA]</scope>
    <source>
        <strain evidence="1 2">CGMCC 4.6533</strain>
    </source>
</reference>
<dbReference type="EMBL" id="FNDJ01000035">
    <property type="protein sequence ID" value="SDM05886.1"/>
    <property type="molecule type" value="Genomic_DNA"/>
</dbReference>
<dbReference type="AlphaFoldDB" id="A0A1G9Q4H0"/>
<accession>A0A1G9Q4H0</accession>
<protein>
    <submittedName>
        <fullName evidence="1">Uncharacterized protein</fullName>
    </submittedName>
</protein>
<sequence>MATRAEAITRHLHRFLAWLSEGLGHHWLSAVIACEVSAWRVHLAAAGALAGT</sequence>
<evidence type="ECO:0000313" key="2">
    <source>
        <dbReference type="Proteomes" id="UP000199202"/>
    </source>
</evidence>
<keyword evidence="2" id="KW-1185">Reference proteome</keyword>
<dbReference type="PROSITE" id="PS51257">
    <property type="entry name" value="PROKAR_LIPOPROTEIN"/>
    <property type="match status" value="1"/>
</dbReference>
<evidence type="ECO:0000313" key="1">
    <source>
        <dbReference type="EMBL" id="SDM05886.1"/>
    </source>
</evidence>
<proteinExistence type="predicted"/>
<dbReference type="RefSeq" id="WP_176993752.1">
    <property type="nucleotide sequence ID" value="NZ_FNDJ01000035.1"/>
</dbReference>